<dbReference type="InterPro" id="IPR000860">
    <property type="entry name" value="HemC"/>
</dbReference>
<dbReference type="RefSeq" id="WP_229821906.1">
    <property type="nucleotide sequence ID" value="NZ_BMRW01000001.1"/>
</dbReference>
<comment type="catalytic activity">
    <reaction evidence="8">
        <text>4 porphobilinogen + H2O = hydroxymethylbilane + 4 NH4(+)</text>
        <dbReference type="Rhea" id="RHEA:13185"/>
        <dbReference type="ChEBI" id="CHEBI:15377"/>
        <dbReference type="ChEBI" id="CHEBI:28938"/>
        <dbReference type="ChEBI" id="CHEBI:57845"/>
        <dbReference type="ChEBI" id="CHEBI:58126"/>
        <dbReference type="EC" id="2.5.1.61"/>
    </reaction>
</comment>
<dbReference type="EMBL" id="JACHJG010000001">
    <property type="protein sequence ID" value="MBB4884131.1"/>
    <property type="molecule type" value="Genomic_DNA"/>
</dbReference>
<dbReference type="Gene3D" id="3.30.160.40">
    <property type="entry name" value="Porphobilinogen deaminase, C-terminal domain"/>
    <property type="match status" value="1"/>
</dbReference>
<dbReference type="PROSITE" id="PS00533">
    <property type="entry name" value="PORPHOBILINOGEN_DEAM"/>
    <property type="match status" value="1"/>
</dbReference>
<evidence type="ECO:0000313" key="13">
    <source>
        <dbReference type="Proteomes" id="UP000556436"/>
    </source>
</evidence>
<comment type="cofactor">
    <cofactor evidence="1">
        <name>dipyrromethane</name>
        <dbReference type="ChEBI" id="CHEBI:60342"/>
    </cofactor>
</comment>
<comment type="function">
    <text evidence="2">Tetrapolymerization of the monopyrrole PBG into the hydroxymethylbilane pre-uroporphyrinogen in several discrete steps.</text>
</comment>
<dbReference type="PRINTS" id="PR00151">
    <property type="entry name" value="PORPHBDMNASE"/>
</dbReference>
<dbReference type="FunFam" id="3.40.190.10:FF:000005">
    <property type="entry name" value="Porphobilinogen deaminase"/>
    <property type="match status" value="1"/>
</dbReference>
<dbReference type="NCBIfam" id="TIGR00212">
    <property type="entry name" value="hemC"/>
    <property type="match status" value="1"/>
</dbReference>
<dbReference type="SUPFAM" id="SSF54782">
    <property type="entry name" value="Porphobilinogen deaminase (hydroxymethylbilane synthase), C-terminal domain"/>
    <property type="match status" value="1"/>
</dbReference>
<keyword evidence="7" id="KW-0627">Porphyrin biosynthesis</keyword>
<dbReference type="EC" id="2.5.1.61" evidence="5 9"/>
<feature type="domain" description="Porphobilinogen deaminase N-terminal" evidence="10">
    <location>
        <begin position="10"/>
        <end position="224"/>
    </location>
</feature>
<name>A0A7W7L6T4_STRNE</name>
<evidence type="ECO:0000256" key="2">
    <source>
        <dbReference type="ARBA" id="ARBA00002869"/>
    </source>
</evidence>
<proteinExistence type="inferred from homology"/>
<dbReference type="SUPFAM" id="SSF53850">
    <property type="entry name" value="Periplasmic binding protein-like II"/>
    <property type="match status" value="1"/>
</dbReference>
<dbReference type="AlphaFoldDB" id="A0A7W7L6T4"/>
<comment type="similarity">
    <text evidence="3">Belongs to the HMBS family.</text>
</comment>
<evidence type="ECO:0000256" key="1">
    <source>
        <dbReference type="ARBA" id="ARBA00001916"/>
    </source>
</evidence>
<evidence type="ECO:0000259" key="10">
    <source>
        <dbReference type="Pfam" id="PF01379"/>
    </source>
</evidence>
<dbReference type="GO" id="GO:0004418">
    <property type="term" value="F:hydroxymethylbilane synthase activity"/>
    <property type="evidence" value="ECO:0007669"/>
    <property type="project" value="UniProtKB-UniRule"/>
</dbReference>
<dbReference type="GO" id="GO:0006783">
    <property type="term" value="P:heme biosynthetic process"/>
    <property type="evidence" value="ECO:0007669"/>
    <property type="project" value="TreeGrafter"/>
</dbReference>
<dbReference type="PIRSF" id="PIRSF001438">
    <property type="entry name" value="4pyrrol_synth_OHMeBilane_synth"/>
    <property type="match status" value="1"/>
</dbReference>
<accession>A0A7W7L6T4</accession>
<evidence type="ECO:0000256" key="5">
    <source>
        <dbReference type="ARBA" id="ARBA00012655"/>
    </source>
</evidence>
<organism evidence="12 13">
    <name type="scientific">Streptomyces netropsis</name>
    <name type="common">Streptoverticillium netropsis</name>
    <dbReference type="NCBI Taxonomy" id="55404"/>
    <lineage>
        <taxon>Bacteria</taxon>
        <taxon>Bacillati</taxon>
        <taxon>Actinomycetota</taxon>
        <taxon>Actinomycetes</taxon>
        <taxon>Kitasatosporales</taxon>
        <taxon>Streptomycetaceae</taxon>
        <taxon>Streptomyces</taxon>
    </lineage>
</organism>
<dbReference type="GO" id="GO:0005737">
    <property type="term" value="C:cytoplasm"/>
    <property type="evidence" value="ECO:0007669"/>
    <property type="project" value="UniProtKB-UniRule"/>
</dbReference>
<evidence type="ECO:0000256" key="7">
    <source>
        <dbReference type="ARBA" id="ARBA00023244"/>
    </source>
</evidence>
<dbReference type="PANTHER" id="PTHR11557">
    <property type="entry name" value="PORPHOBILINOGEN DEAMINASE"/>
    <property type="match status" value="1"/>
</dbReference>
<gene>
    <name evidence="12" type="ORF">FHS38_000140</name>
</gene>
<dbReference type="Proteomes" id="UP000556436">
    <property type="component" value="Unassembled WGS sequence"/>
</dbReference>
<dbReference type="PANTHER" id="PTHR11557:SF0">
    <property type="entry name" value="PORPHOBILINOGEN DEAMINASE"/>
    <property type="match status" value="1"/>
</dbReference>
<feature type="domain" description="Porphobilinogen deaminase C-terminal" evidence="11">
    <location>
        <begin position="239"/>
        <end position="309"/>
    </location>
</feature>
<dbReference type="InterPro" id="IPR022419">
    <property type="entry name" value="Porphobilin_deaminase_cofac_BS"/>
</dbReference>
<dbReference type="Pfam" id="PF01379">
    <property type="entry name" value="Porphobil_deam"/>
    <property type="match status" value="1"/>
</dbReference>
<keyword evidence="13" id="KW-1185">Reference proteome</keyword>
<keyword evidence="6 12" id="KW-0808">Transferase</keyword>
<dbReference type="InterPro" id="IPR022418">
    <property type="entry name" value="Porphobilinogen_deaminase_C"/>
</dbReference>
<dbReference type="InterPro" id="IPR022417">
    <property type="entry name" value="Porphobilin_deaminase_N"/>
</dbReference>
<comment type="subunit">
    <text evidence="4">Monomer.</text>
</comment>
<sequence>MNPSPHSRPLRIGTRKSPMALAQTERVRELLLKLQPDLDIDVVPIETEADQWQGDLAKLGGKGLFVKALDLRLQGGDIDLAVHCLKDVPGDGPLPEGLVFAAMLPRDDVRDVLVVPEDSAVRTLADLPDGAHVGSSSVRRRAQLGRARPDLRVVRVRGTVGTRLGKLDGTKAMTPALDALVVAASGLGRLELRQRARQVFTVDEILPAVGAGVLVLECRRADGDLLGLLRKLGDARTLAEATAERAMLYGLRGHCNSPIAGYCDTEVDGRLSLRGMVFDEAGSTFVRAHIRGPADDPVDLGGRVSTELLRQGAADLIAGTVH</sequence>
<evidence type="ECO:0000256" key="9">
    <source>
        <dbReference type="NCBIfam" id="TIGR00212"/>
    </source>
</evidence>
<dbReference type="Gene3D" id="3.40.190.10">
    <property type="entry name" value="Periplasmic binding protein-like II"/>
    <property type="match status" value="2"/>
</dbReference>
<reference evidence="12 13" key="1">
    <citation type="submission" date="2020-08" db="EMBL/GenBank/DDBJ databases">
        <title>Genomic Encyclopedia of Type Strains, Phase III (KMG-III): the genomes of soil and plant-associated and newly described type strains.</title>
        <authorList>
            <person name="Whitman W."/>
        </authorList>
    </citation>
    <scope>NUCLEOTIDE SEQUENCE [LARGE SCALE GENOMIC DNA]</scope>
    <source>
        <strain evidence="12 13">CECT 3265</strain>
    </source>
</reference>
<evidence type="ECO:0000313" key="12">
    <source>
        <dbReference type="EMBL" id="MBB4884131.1"/>
    </source>
</evidence>
<evidence type="ECO:0000256" key="8">
    <source>
        <dbReference type="ARBA" id="ARBA00048169"/>
    </source>
</evidence>
<evidence type="ECO:0000256" key="6">
    <source>
        <dbReference type="ARBA" id="ARBA00022679"/>
    </source>
</evidence>
<evidence type="ECO:0000256" key="4">
    <source>
        <dbReference type="ARBA" id="ARBA00011245"/>
    </source>
</evidence>
<comment type="caution">
    <text evidence="12">The sequence shown here is derived from an EMBL/GenBank/DDBJ whole genome shotgun (WGS) entry which is preliminary data.</text>
</comment>
<dbReference type="Pfam" id="PF03900">
    <property type="entry name" value="Porphobil_deamC"/>
    <property type="match status" value="1"/>
</dbReference>
<evidence type="ECO:0000256" key="3">
    <source>
        <dbReference type="ARBA" id="ARBA00005638"/>
    </source>
</evidence>
<dbReference type="InterPro" id="IPR036803">
    <property type="entry name" value="Porphobilinogen_deaminase_C_sf"/>
</dbReference>
<protein>
    <recommendedName>
        <fullName evidence="5 9">Hydroxymethylbilane synthase</fullName>
        <ecNumber evidence="5 9">2.5.1.61</ecNumber>
    </recommendedName>
</protein>
<evidence type="ECO:0000259" key="11">
    <source>
        <dbReference type="Pfam" id="PF03900"/>
    </source>
</evidence>